<accession>A0A0V0GX00</accession>
<keyword evidence="1" id="KW-1133">Transmembrane helix</keyword>
<proteinExistence type="predicted"/>
<protein>
    <submittedName>
        <fullName evidence="2">Putative ovule protein</fullName>
    </submittedName>
</protein>
<keyword evidence="1" id="KW-0472">Membrane</keyword>
<dbReference type="EMBL" id="GEDG01029315">
    <property type="protein sequence ID" value="JAP12622.1"/>
    <property type="molecule type" value="Transcribed_RNA"/>
</dbReference>
<name>A0A0V0GX00_SOLCH</name>
<reference evidence="2" key="1">
    <citation type="submission" date="2015-12" db="EMBL/GenBank/DDBJ databases">
        <title>Gene expression during late stages of embryo sac development: a critical building block for successful pollen-pistil interactions.</title>
        <authorList>
            <person name="Liu Y."/>
            <person name="Joly V."/>
            <person name="Sabar M."/>
            <person name="Matton D.P."/>
        </authorList>
    </citation>
    <scope>NUCLEOTIDE SEQUENCE</scope>
</reference>
<feature type="non-terminal residue" evidence="2">
    <location>
        <position position="1"/>
    </location>
</feature>
<feature type="transmembrane region" description="Helical" evidence="1">
    <location>
        <begin position="34"/>
        <end position="60"/>
    </location>
</feature>
<evidence type="ECO:0000313" key="2">
    <source>
        <dbReference type="EMBL" id="JAP12622.1"/>
    </source>
</evidence>
<organism evidence="2">
    <name type="scientific">Solanum chacoense</name>
    <name type="common">Chaco potato</name>
    <dbReference type="NCBI Taxonomy" id="4108"/>
    <lineage>
        <taxon>Eukaryota</taxon>
        <taxon>Viridiplantae</taxon>
        <taxon>Streptophyta</taxon>
        <taxon>Embryophyta</taxon>
        <taxon>Tracheophyta</taxon>
        <taxon>Spermatophyta</taxon>
        <taxon>Magnoliopsida</taxon>
        <taxon>eudicotyledons</taxon>
        <taxon>Gunneridae</taxon>
        <taxon>Pentapetalae</taxon>
        <taxon>asterids</taxon>
        <taxon>lamiids</taxon>
        <taxon>Solanales</taxon>
        <taxon>Solanaceae</taxon>
        <taxon>Solanoideae</taxon>
        <taxon>Solaneae</taxon>
        <taxon>Solanum</taxon>
    </lineage>
</organism>
<sequence>VFLCPTLSFSCGSPVPDSKDIASNSTLSSTLASFLVLILYPIVFLPSSYISFLLSISLVIQSLDKIQRPCILMSHSNLS</sequence>
<evidence type="ECO:0000256" key="1">
    <source>
        <dbReference type="SAM" id="Phobius"/>
    </source>
</evidence>
<dbReference type="AlphaFoldDB" id="A0A0V0GX00"/>
<keyword evidence="1" id="KW-0812">Transmembrane</keyword>